<gene>
    <name evidence="3" type="ORF">C2E21_4661</name>
</gene>
<feature type="region of interest" description="Disordered" evidence="1">
    <location>
        <begin position="17"/>
        <end position="45"/>
    </location>
</feature>
<keyword evidence="2" id="KW-0812">Transmembrane</keyword>
<sequence>MAHEDLAVFYESLRLGDDNDQFDTEDLPPQQGQQPLAAGEAPAAGEALQEDAQLMADLDLLLDDAAADPLGAVLGCGCGSCGDGCGSYGNGSGGPSPSCGCGGSGCEASGIAGLCGNHSPPDSSTAAPAVPAAAAAAQPAIQADARAGGQAPATRRQLQWVPKHIEAVLWTAAVFVQLAGQFAGAAVLAAAAWAVKKKQIKPRKVSAREAKYGFSWLTDQVGVVTGWTGAVTVVRLPGDCYAVVPVFCPCCGKVHHSEADWAKYLSIEGNYRVDNPDGEMSWG</sequence>
<protein>
    <submittedName>
        <fullName evidence="3">FKBP-type peptidyl-prolyl cis-trans isomerase</fullName>
    </submittedName>
</protein>
<evidence type="ECO:0000313" key="3">
    <source>
        <dbReference type="EMBL" id="PRW56592.1"/>
    </source>
</evidence>
<reference evidence="3 4" key="1">
    <citation type="journal article" date="2018" name="Plant J.">
        <title>Genome sequences of Chlorella sorokiniana UTEX 1602 and Micractinium conductrix SAG 241.80: implications to maltose excretion by a green alga.</title>
        <authorList>
            <person name="Arriola M.B."/>
            <person name="Velmurugan N."/>
            <person name="Zhang Y."/>
            <person name="Plunkett M.H."/>
            <person name="Hondzo H."/>
            <person name="Barney B.M."/>
        </authorList>
    </citation>
    <scope>NUCLEOTIDE SEQUENCE [LARGE SCALE GENOMIC DNA]</scope>
    <source>
        <strain evidence="4">UTEX 1602</strain>
    </source>
</reference>
<evidence type="ECO:0000256" key="1">
    <source>
        <dbReference type="SAM" id="MobiDB-lite"/>
    </source>
</evidence>
<dbReference type="EMBL" id="LHPG02000008">
    <property type="protein sequence ID" value="PRW56592.1"/>
    <property type="molecule type" value="Genomic_DNA"/>
</dbReference>
<evidence type="ECO:0000256" key="2">
    <source>
        <dbReference type="SAM" id="Phobius"/>
    </source>
</evidence>
<name>A0A2P6TRA1_CHLSO</name>
<keyword evidence="4" id="KW-1185">Reference proteome</keyword>
<keyword evidence="2" id="KW-1133">Transmembrane helix</keyword>
<organism evidence="3 4">
    <name type="scientific">Chlorella sorokiniana</name>
    <name type="common">Freshwater green alga</name>
    <dbReference type="NCBI Taxonomy" id="3076"/>
    <lineage>
        <taxon>Eukaryota</taxon>
        <taxon>Viridiplantae</taxon>
        <taxon>Chlorophyta</taxon>
        <taxon>core chlorophytes</taxon>
        <taxon>Trebouxiophyceae</taxon>
        <taxon>Chlorellales</taxon>
        <taxon>Chlorellaceae</taxon>
        <taxon>Chlorella clade</taxon>
        <taxon>Chlorella</taxon>
    </lineage>
</organism>
<keyword evidence="2" id="KW-0472">Membrane</keyword>
<accession>A0A2P6TRA1</accession>
<keyword evidence="3" id="KW-0413">Isomerase</keyword>
<feature type="compositionally biased region" description="Low complexity" evidence="1">
    <location>
        <begin position="27"/>
        <end position="45"/>
    </location>
</feature>
<proteinExistence type="predicted"/>
<dbReference type="GO" id="GO:0016853">
    <property type="term" value="F:isomerase activity"/>
    <property type="evidence" value="ECO:0007669"/>
    <property type="project" value="UniProtKB-KW"/>
</dbReference>
<evidence type="ECO:0000313" key="4">
    <source>
        <dbReference type="Proteomes" id="UP000239899"/>
    </source>
</evidence>
<feature type="transmembrane region" description="Helical" evidence="2">
    <location>
        <begin position="167"/>
        <end position="195"/>
    </location>
</feature>
<dbReference type="AlphaFoldDB" id="A0A2P6TRA1"/>
<comment type="caution">
    <text evidence="3">The sequence shown here is derived from an EMBL/GenBank/DDBJ whole genome shotgun (WGS) entry which is preliminary data.</text>
</comment>
<dbReference type="Proteomes" id="UP000239899">
    <property type="component" value="Unassembled WGS sequence"/>
</dbReference>